<sequence length="72" mass="7921">MWPRNLNMALLFSAILLLSTTTSFPSFQWKTEPLEPNYGAVNKLLASLSFYPSEGLISAGPVRTVRSTSSTL</sequence>
<dbReference type="Proteomes" id="UP001176961">
    <property type="component" value="Unassembled WGS sequence"/>
</dbReference>
<reference evidence="2" key="1">
    <citation type="submission" date="2023-07" db="EMBL/GenBank/DDBJ databases">
        <authorList>
            <consortium name="CYATHOMIX"/>
        </authorList>
    </citation>
    <scope>NUCLEOTIDE SEQUENCE</scope>
    <source>
        <strain evidence="2">N/A</strain>
    </source>
</reference>
<name>A0AA36HD71_CYLNA</name>
<evidence type="ECO:0000256" key="1">
    <source>
        <dbReference type="SAM" id="SignalP"/>
    </source>
</evidence>
<protein>
    <submittedName>
        <fullName evidence="2">Uncharacterized protein</fullName>
    </submittedName>
</protein>
<feature type="signal peptide" evidence="1">
    <location>
        <begin position="1"/>
        <end position="23"/>
    </location>
</feature>
<accession>A0AA36HD71</accession>
<comment type="caution">
    <text evidence="2">The sequence shown here is derived from an EMBL/GenBank/DDBJ whole genome shotgun (WGS) entry which is preliminary data.</text>
</comment>
<feature type="chain" id="PRO_5041217267" evidence="1">
    <location>
        <begin position="24"/>
        <end position="72"/>
    </location>
</feature>
<keyword evidence="1" id="KW-0732">Signal</keyword>
<proteinExistence type="predicted"/>
<organism evidence="2 3">
    <name type="scientific">Cylicocyclus nassatus</name>
    <name type="common">Nematode worm</name>
    <dbReference type="NCBI Taxonomy" id="53992"/>
    <lineage>
        <taxon>Eukaryota</taxon>
        <taxon>Metazoa</taxon>
        <taxon>Ecdysozoa</taxon>
        <taxon>Nematoda</taxon>
        <taxon>Chromadorea</taxon>
        <taxon>Rhabditida</taxon>
        <taxon>Rhabditina</taxon>
        <taxon>Rhabditomorpha</taxon>
        <taxon>Strongyloidea</taxon>
        <taxon>Strongylidae</taxon>
        <taxon>Cylicocyclus</taxon>
    </lineage>
</organism>
<evidence type="ECO:0000313" key="3">
    <source>
        <dbReference type="Proteomes" id="UP001176961"/>
    </source>
</evidence>
<dbReference type="EMBL" id="CATQJL010000316">
    <property type="protein sequence ID" value="CAJ0608022.1"/>
    <property type="molecule type" value="Genomic_DNA"/>
</dbReference>
<gene>
    <name evidence="2" type="ORF">CYNAS_LOCUS20005</name>
</gene>
<keyword evidence="3" id="KW-1185">Reference proteome</keyword>
<dbReference type="AlphaFoldDB" id="A0AA36HD71"/>
<evidence type="ECO:0000313" key="2">
    <source>
        <dbReference type="EMBL" id="CAJ0608022.1"/>
    </source>
</evidence>